<feature type="region of interest" description="Disordered" evidence="1">
    <location>
        <begin position="1"/>
        <end position="49"/>
    </location>
</feature>
<protein>
    <submittedName>
        <fullName evidence="2">Uncharacterized protein</fullName>
    </submittedName>
</protein>
<evidence type="ECO:0000256" key="1">
    <source>
        <dbReference type="SAM" id="MobiDB-lite"/>
    </source>
</evidence>
<dbReference type="EMBL" id="JAINUG010000044">
    <property type="protein sequence ID" value="KAJ8406166.1"/>
    <property type="molecule type" value="Genomic_DNA"/>
</dbReference>
<evidence type="ECO:0000313" key="2">
    <source>
        <dbReference type="EMBL" id="KAJ8406166.1"/>
    </source>
</evidence>
<accession>A0AAD7WQY7</accession>
<dbReference type="AlphaFoldDB" id="A0AAD7WQY7"/>
<name>A0AAD7WQY7_9TELE</name>
<evidence type="ECO:0000313" key="3">
    <source>
        <dbReference type="Proteomes" id="UP001221898"/>
    </source>
</evidence>
<sequence>MSHMELKVTPCKHKRNGREERGSNPGPLHQENEMISLRHCLKQKGPGQP</sequence>
<keyword evidence="3" id="KW-1185">Reference proteome</keyword>
<gene>
    <name evidence="2" type="ORF">AAFF_G00303970</name>
</gene>
<comment type="caution">
    <text evidence="2">The sequence shown here is derived from an EMBL/GenBank/DDBJ whole genome shotgun (WGS) entry which is preliminary data.</text>
</comment>
<reference evidence="2" key="1">
    <citation type="journal article" date="2023" name="Science">
        <title>Genome structures resolve the early diversification of teleost fishes.</title>
        <authorList>
            <person name="Parey E."/>
            <person name="Louis A."/>
            <person name="Montfort J."/>
            <person name="Bouchez O."/>
            <person name="Roques C."/>
            <person name="Iampietro C."/>
            <person name="Lluch J."/>
            <person name="Castinel A."/>
            <person name="Donnadieu C."/>
            <person name="Desvignes T."/>
            <person name="Floi Bucao C."/>
            <person name="Jouanno E."/>
            <person name="Wen M."/>
            <person name="Mejri S."/>
            <person name="Dirks R."/>
            <person name="Jansen H."/>
            <person name="Henkel C."/>
            <person name="Chen W.J."/>
            <person name="Zahm M."/>
            <person name="Cabau C."/>
            <person name="Klopp C."/>
            <person name="Thompson A.W."/>
            <person name="Robinson-Rechavi M."/>
            <person name="Braasch I."/>
            <person name="Lecointre G."/>
            <person name="Bobe J."/>
            <person name="Postlethwait J.H."/>
            <person name="Berthelot C."/>
            <person name="Roest Crollius H."/>
            <person name="Guiguen Y."/>
        </authorList>
    </citation>
    <scope>NUCLEOTIDE SEQUENCE</scope>
    <source>
        <strain evidence="2">NC1722</strain>
    </source>
</reference>
<organism evidence="2 3">
    <name type="scientific">Aldrovandia affinis</name>
    <dbReference type="NCBI Taxonomy" id="143900"/>
    <lineage>
        <taxon>Eukaryota</taxon>
        <taxon>Metazoa</taxon>
        <taxon>Chordata</taxon>
        <taxon>Craniata</taxon>
        <taxon>Vertebrata</taxon>
        <taxon>Euteleostomi</taxon>
        <taxon>Actinopterygii</taxon>
        <taxon>Neopterygii</taxon>
        <taxon>Teleostei</taxon>
        <taxon>Notacanthiformes</taxon>
        <taxon>Halosauridae</taxon>
        <taxon>Aldrovandia</taxon>
    </lineage>
</organism>
<dbReference type="Proteomes" id="UP001221898">
    <property type="component" value="Unassembled WGS sequence"/>
</dbReference>
<proteinExistence type="predicted"/>